<name>A0ABX9NMN6_9GAMM</name>
<evidence type="ECO:0000313" key="1">
    <source>
        <dbReference type="EMBL" id="RJL72183.1"/>
    </source>
</evidence>
<gene>
    <name evidence="1" type="ORF">D5077_11125</name>
</gene>
<accession>A0ABX9NMN6</accession>
<dbReference type="GeneID" id="49320622"/>
<sequence length="139" mass="15359">MRSIKPIDYQRLIYKTNYQYPLATGSIEIKNQSAHEEGICMRIFRLSILVFSVLYGAPSVNANDLGAVTIRFIDTFAVYPAAKNLTEENANACVIETTDGLSAYPGACAKHIGLFLKIWEAAHPNTPYAVEENGTRWGG</sequence>
<evidence type="ECO:0000313" key="2">
    <source>
        <dbReference type="Proteomes" id="UP000266633"/>
    </source>
</evidence>
<proteinExistence type="predicted"/>
<dbReference type="RefSeq" id="WP_024108241.1">
    <property type="nucleotide sequence ID" value="NZ_CP031560.1"/>
</dbReference>
<organism evidence="1 2">
    <name type="scientific">Dickeya dianthicola</name>
    <dbReference type="NCBI Taxonomy" id="204039"/>
    <lineage>
        <taxon>Bacteria</taxon>
        <taxon>Pseudomonadati</taxon>
        <taxon>Pseudomonadota</taxon>
        <taxon>Gammaproteobacteria</taxon>
        <taxon>Enterobacterales</taxon>
        <taxon>Pectobacteriaceae</taxon>
        <taxon>Dickeya</taxon>
    </lineage>
</organism>
<dbReference type="Proteomes" id="UP000266633">
    <property type="component" value="Unassembled WGS sequence"/>
</dbReference>
<comment type="caution">
    <text evidence="1">The sequence shown here is derived from an EMBL/GenBank/DDBJ whole genome shotgun (WGS) entry which is preliminary data.</text>
</comment>
<dbReference type="EMBL" id="QZDO01000035">
    <property type="protein sequence ID" value="RJL72183.1"/>
    <property type="molecule type" value="Genomic_DNA"/>
</dbReference>
<protein>
    <submittedName>
        <fullName evidence="1">Uncharacterized protein</fullName>
    </submittedName>
</protein>
<reference evidence="1 2" key="1">
    <citation type="submission" date="2018-09" db="EMBL/GenBank/DDBJ databases">
        <title>Phylogenetic diversity of Pectobacterium and Dickeya strains causing blackleg disease of potato in Morocco.</title>
        <authorList>
            <person name="Oulghazi S."/>
            <person name="Moumni M."/>
            <person name="Faure D."/>
        </authorList>
    </citation>
    <scope>NUCLEOTIDE SEQUENCE [LARGE SCALE GENOMIC DNA]</scope>
    <source>
        <strain evidence="1 2">S4.16.03.LID</strain>
    </source>
</reference>
<keyword evidence="2" id="KW-1185">Reference proteome</keyword>